<keyword evidence="4" id="KW-1185">Reference proteome</keyword>
<comment type="caution">
    <text evidence="3">The sequence shown here is derived from an EMBL/GenBank/DDBJ whole genome shotgun (WGS) entry which is preliminary data.</text>
</comment>
<name>A0A9D4PZN8_RHISA</name>
<gene>
    <name evidence="3" type="ORF">HPB52_012251</name>
</gene>
<dbReference type="Proteomes" id="UP000821837">
    <property type="component" value="Chromosome 3"/>
</dbReference>
<accession>A0A9D4PZN8</accession>
<keyword evidence="2" id="KW-0732">Signal</keyword>
<protein>
    <submittedName>
        <fullName evidence="3">Uncharacterized protein</fullName>
    </submittedName>
</protein>
<evidence type="ECO:0000256" key="1">
    <source>
        <dbReference type="SAM" id="MobiDB-lite"/>
    </source>
</evidence>
<organism evidence="3 4">
    <name type="scientific">Rhipicephalus sanguineus</name>
    <name type="common">Brown dog tick</name>
    <name type="synonym">Ixodes sanguineus</name>
    <dbReference type="NCBI Taxonomy" id="34632"/>
    <lineage>
        <taxon>Eukaryota</taxon>
        <taxon>Metazoa</taxon>
        <taxon>Ecdysozoa</taxon>
        <taxon>Arthropoda</taxon>
        <taxon>Chelicerata</taxon>
        <taxon>Arachnida</taxon>
        <taxon>Acari</taxon>
        <taxon>Parasitiformes</taxon>
        <taxon>Ixodida</taxon>
        <taxon>Ixodoidea</taxon>
        <taxon>Ixodidae</taxon>
        <taxon>Rhipicephalinae</taxon>
        <taxon>Rhipicephalus</taxon>
        <taxon>Rhipicephalus</taxon>
    </lineage>
</organism>
<feature type="region of interest" description="Disordered" evidence="1">
    <location>
        <begin position="90"/>
        <end position="124"/>
    </location>
</feature>
<proteinExistence type="predicted"/>
<evidence type="ECO:0000256" key="2">
    <source>
        <dbReference type="SAM" id="SignalP"/>
    </source>
</evidence>
<evidence type="ECO:0000313" key="4">
    <source>
        <dbReference type="Proteomes" id="UP000821837"/>
    </source>
</evidence>
<feature type="chain" id="PRO_5039524307" evidence="2">
    <location>
        <begin position="26"/>
        <end position="228"/>
    </location>
</feature>
<evidence type="ECO:0000313" key="3">
    <source>
        <dbReference type="EMBL" id="KAH7961818.1"/>
    </source>
</evidence>
<dbReference type="AlphaFoldDB" id="A0A9D4PZN8"/>
<dbReference type="VEuPathDB" id="VectorBase:RSAN_057864"/>
<reference evidence="3" key="1">
    <citation type="journal article" date="2020" name="Cell">
        <title>Large-Scale Comparative Analyses of Tick Genomes Elucidate Their Genetic Diversity and Vector Capacities.</title>
        <authorList>
            <consortium name="Tick Genome and Microbiome Consortium (TIGMIC)"/>
            <person name="Jia N."/>
            <person name="Wang J."/>
            <person name="Shi W."/>
            <person name="Du L."/>
            <person name="Sun Y."/>
            <person name="Zhan W."/>
            <person name="Jiang J.F."/>
            <person name="Wang Q."/>
            <person name="Zhang B."/>
            <person name="Ji P."/>
            <person name="Bell-Sakyi L."/>
            <person name="Cui X.M."/>
            <person name="Yuan T.T."/>
            <person name="Jiang B.G."/>
            <person name="Yang W.F."/>
            <person name="Lam T.T."/>
            <person name="Chang Q.C."/>
            <person name="Ding S.J."/>
            <person name="Wang X.J."/>
            <person name="Zhu J.G."/>
            <person name="Ruan X.D."/>
            <person name="Zhao L."/>
            <person name="Wei J.T."/>
            <person name="Ye R.Z."/>
            <person name="Que T.C."/>
            <person name="Du C.H."/>
            <person name="Zhou Y.H."/>
            <person name="Cheng J.X."/>
            <person name="Dai P.F."/>
            <person name="Guo W.B."/>
            <person name="Han X.H."/>
            <person name="Huang E.J."/>
            <person name="Li L.F."/>
            <person name="Wei W."/>
            <person name="Gao Y.C."/>
            <person name="Liu J.Z."/>
            <person name="Shao H.Z."/>
            <person name="Wang X."/>
            <person name="Wang C.C."/>
            <person name="Yang T.C."/>
            <person name="Huo Q.B."/>
            <person name="Li W."/>
            <person name="Chen H.Y."/>
            <person name="Chen S.E."/>
            <person name="Zhou L.G."/>
            <person name="Ni X.B."/>
            <person name="Tian J.H."/>
            <person name="Sheng Y."/>
            <person name="Liu T."/>
            <person name="Pan Y.S."/>
            <person name="Xia L.Y."/>
            <person name="Li J."/>
            <person name="Zhao F."/>
            <person name="Cao W.C."/>
        </authorList>
    </citation>
    <scope>NUCLEOTIDE SEQUENCE</scope>
    <source>
        <strain evidence="3">Rsan-2018</strain>
    </source>
</reference>
<dbReference type="EMBL" id="JABSTV010001249">
    <property type="protein sequence ID" value="KAH7961818.1"/>
    <property type="molecule type" value="Genomic_DNA"/>
</dbReference>
<reference evidence="3" key="2">
    <citation type="submission" date="2021-09" db="EMBL/GenBank/DDBJ databases">
        <authorList>
            <person name="Jia N."/>
            <person name="Wang J."/>
            <person name="Shi W."/>
            <person name="Du L."/>
            <person name="Sun Y."/>
            <person name="Zhan W."/>
            <person name="Jiang J."/>
            <person name="Wang Q."/>
            <person name="Zhang B."/>
            <person name="Ji P."/>
            <person name="Sakyi L.B."/>
            <person name="Cui X."/>
            <person name="Yuan T."/>
            <person name="Jiang B."/>
            <person name="Yang W."/>
            <person name="Lam T.T.-Y."/>
            <person name="Chang Q."/>
            <person name="Ding S."/>
            <person name="Wang X."/>
            <person name="Zhu J."/>
            <person name="Ruan X."/>
            <person name="Zhao L."/>
            <person name="Wei J."/>
            <person name="Que T."/>
            <person name="Du C."/>
            <person name="Cheng J."/>
            <person name="Dai P."/>
            <person name="Han X."/>
            <person name="Huang E."/>
            <person name="Gao Y."/>
            <person name="Liu J."/>
            <person name="Shao H."/>
            <person name="Ye R."/>
            <person name="Li L."/>
            <person name="Wei W."/>
            <person name="Wang X."/>
            <person name="Wang C."/>
            <person name="Huo Q."/>
            <person name="Li W."/>
            <person name="Guo W."/>
            <person name="Chen H."/>
            <person name="Chen S."/>
            <person name="Zhou L."/>
            <person name="Zhou L."/>
            <person name="Ni X."/>
            <person name="Tian J."/>
            <person name="Zhou Y."/>
            <person name="Sheng Y."/>
            <person name="Liu T."/>
            <person name="Pan Y."/>
            <person name="Xia L."/>
            <person name="Li J."/>
            <person name="Zhao F."/>
            <person name="Cao W."/>
        </authorList>
    </citation>
    <scope>NUCLEOTIDE SEQUENCE</scope>
    <source>
        <strain evidence="3">Rsan-2018</strain>
        <tissue evidence="3">Larvae</tissue>
    </source>
</reference>
<sequence>MWDRQISALMKMFLLKCLGCQQVLAVANCFRHSGFCAPDESPGTECEAEVIPAGLRDALDNVSFDDYVDVDNSAVVCGTITDDDIIAQVTGGEEPTPPRQLFRPAPSDLTSFPPGRHSGKPQRQRAQRGCARIISTLHASSGRHRTRIQGQEELSKSHCQYRGYVLDLCQRYFPAARPTFQYQTTTREKHLMPRGAEKKLPNSPMLLKNHWRHTKRNRKETVFRPSKN</sequence>
<feature type="signal peptide" evidence="2">
    <location>
        <begin position="1"/>
        <end position="25"/>
    </location>
</feature>